<dbReference type="EMBL" id="LN679113">
    <property type="protein sequence ID" value="CEL53768.1"/>
    <property type="molecule type" value="Genomic_DNA"/>
</dbReference>
<feature type="region of interest" description="Disordered" evidence="1">
    <location>
        <begin position="98"/>
        <end position="121"/>
    </location>
</feature>
<proteinExistence type="predicted"/>
<protein>
    <submittedName>
        <fullName evidence="2">Uncharacterized protein</fullName>
    </submittedName>
</protein>
<evidence type="ECO:0000256" key="1">
    <source>
        <dbReference type="SAM" id="MobiDB-lite"/>
    </source>
</evidence>
<dbReference type="Proteomes" id="UP000059188">
    <property type="component" value="Unassembled WGS sequence"/>
</dbReference>
<sequence length="167" mass="17676">MPPKLQSKFISTYAKLLQTPATVPPTAKRFWDDVFCLNPDLSWLRDKMSGLGRAGLLGTHQHVITTIFAAAKDEFCASMANVQDEITPVELSPNATALDTTTDSESKTYANGSGNNGGDATSVLRRTNAARTLQAVAQAVLSISGITGWEIMDVLAGGVGVSDAVFT</sequence>
<evidence type="ECO:0000313" key="2">
    <source>
        <dbReference type="EMBL" id="CEL53768.1"/>
    </source>
</evidence>
<dbReference type="AlphaFoldDB" id="A0A0B7FC27"/>
<reference evidence="2 3" key="1">
    <citation type="submission" date="2014-11" db="EMBL/GenBank/DDBJ databases">
        <authorList>
            <person name="Wibberg Daniel"/>
        </authorList>
    </citation>
    <scope>NUCLEOTIDE SEQUENCE [LARGE SCALE GENOMIC DNA]</scope>
    <source>
        <strain evidence="2">Rhizoctonia solani AG1-IB 7/3/14</strain>
    </source>
</reference>
<evidence type="ECO:0000313" key="3">
    <source>
        <dbReference type="Proteomes" id="UP000059188"/>
    </source>
</evidence>
<keyword evidence="3" id="KW-1185">Reference proteome</keyword>
<feature type="compositionally biased region" description="Polar residues" evidence="1">
    <location>
        <begin position="98"/>
        <end position="113"/>
    </location>
</feature>
<gene>
    <name evidence="2" type="ORF">RSOLAG1IB_06549</name>
</gene>
<accession>A0A0B7FC27</accession>
<organism evidence="2 3">
    <name type="scientific">Thanatephorus cucumeris (strain AG1-IB / isolate 7/3/14)</name>
    <name type="common">Lettuce bottom rot fungus</name>
    <name type="synonym">Rhizoctonia solani</name>
    <dbReference type="NCBI Taxonomy" id="1108050"/>
    <lineage>
        <taxon>Eukaryota</taxon>
        <taxon>Fungi</taxon>
        <taxon>Dikarya</taxon>
        <taxon>Basidiomycota</taxon>
        <taxon>Agaricomycotina</taxon>
        <taxon>Agaricomycetes</taxon>
        <taxon>Cantharellales</taxon>
        <taxon>Ceratobasidiaceae</taxon>
        <taxon>Rhizoctonia</taxon>
        <taxon>Rhizoctonia solani AG-1</taxon>
    </lineage>
</organism>
<name>A0A0B7FC27_THACB</name>
<dbReference type="STRING" id="1108050.A0A0B7FC27"/>